<proteinExistence type="predicted"/>
<sequence length="454" mass="48394">MSIRQLDVGTSFLLTFEAITTHAADVPLAEPFRLLLNPHQTQQTPAFPVPGRFGTPVSDKFDVDADPVADDEGNEDDDALAADAIVISHASAAFCNEDTLRRCQLANPHVILLAAPEAAKVIRRWKSLDTRNMQVLRRWEDPRLCGTGMDVRISLPGAGGGGGCGEVTISYIASRHDSKGQHAAVGITYRPPPERNPASVSRLLLQTPPATPNQTVRMSSFLPHIPATLPGLSASPSLRSARSATSLMPHLVNRAVSVVYAPNGIPFPALKGYATSHLLNVAALPLTALLHCFDRVEVPWWMGTGSSSGNNLGSRTGATTGAEIASALGARLWLDVPQPAYASTSTGSGGGSKFGALRRGLTKRTMYSVQDVRRRVELESRSGGKRPGYVAAVRSLRADEDIVLTGEGIWQDGGDASSISYKKSTELSLYGVRPVFNDMSSEPFPPPPPPPALL</sequence>
<dbReference type="Proteomes" id="UP001163324">
    <property type="component" value="Chromosome 1"/>
</dbReference>
<accession>A0ACC0VEU4</accession>
<protein>
    <submittedName>
        <fullName evidence="1">Uncharacterized protein</fullName>
    </submittedName>
</protein>
<reference evidence="1" key="1">
    <citation type="submission" date="2022-10" db="EMBL/GenBank/DDBJ databases">
        <title>Complete Genome of Trichothecium roseum strain YXFP-22015, a Plant Pathogen Isolated from Citrus.</title>
        <authorList>
            <person name="Wang Y."/>
            <person name="Zhu L."/>
        </authorList>
    </citation>
    <scope>NUCLEOTIDE SEQUENCE</scope>
    <source>
        <strain evidence="1">YXFP-22015</strain>
    </source>
</reference>
<dbReference type="EMBL" id="CM047940">
    <property type="protein sequence ID" value="KAI9904929.1"/>
    <property type="molecule type" value="Genomic_DNA"/>
</dbReference>
<keyword evidence="2" id="KW-1185">Reference proteome</keyword>
<evidence type="ECO:0000313" key="2">
    <source>
        <dbReference type="Proteomes" id="UP001163324"/>
    </source>
</evidence>
<name>A0ACC0VEU4_9HYPO</name>
<organism evidence="1 2">
    <name type="scientific">Trichothecium roseum</name>
    <dbReference type="NCBI Taxonomy" id="47278"/>
    <lineage>
        <taxon>Eukaryota</taxon>
        <taxon>Fungi</taxon>
        <taxon>Dikarya</taxon>
        <taxon>Ascomycota</taxon>
        <taxon>Pezizomycotina</taxon>
        <taxon>Sordariomycetes</taxon>
        <taxon>Hypocreomycetidae</taxon>
        <taxon>Hypocreales</taxon>
        <taxon>Hypocreales incertae sedis</taxon>
        <taxon>Trichothecium</taxon>
    </lineage>
</organism>
<evidence type="ECO:0000313" key="1">
    <source>
        <dbReference type="EMBL" id="KAI9904929.1"/>
    </source>
</evidence>
<comment type="caution">
    <text evidence="1">The sequence shown here is derived from an EMBL/GenBank/DDBJ whole genome shotgun (WGS) entry which is preliminary data.</text>
</comment>
<gene>
    <name evidence="1" type="ORF">N3K66_001458</name>
</gene>